<feature type="compositionally biased region" description="Basic and acidic residues" evidence="1">
    <location>
        <begin position="7"/>
        <end position="19"/>
    </location>
</feature>
<gene>
    <name evidence="2" type="ORF">ACHIPZ_25580</name>
    <name evidence="3" type="ORF">ACHIRB_31175</name>
</gene>
<proteinExistence type="predicted"/>
<feature type="region of interest" description="Disordered" evidence="1">
    <location>
        <begin position="1"/>
        <end position="78"/>
    </location>
</feature>
<dbReference type="Proteomes" id="UP001609175">
    <property type="component" value="Unassembled WGS sequence"/>
</dbReference>
<dbReference type="EMBL" id="JBIMSN010000190">
    <property type="protein sequence ID" value="MFH5232995.1"/>
    <property type="molecule type" value="Genomic_DNA"/>
</dbReference>
<reference evidence="4 5" key="1">
    <citation type="submission" date="2024-10" db="EMBL/GenBank/DDBJ databases">
        <authorList>
            <person name="Riesco R."/>
        </authorList>
    </citation>
    <scope>NUCLEOTIDE SEQUENCE [LARGE SCALE GENOMIC DNA]</scope>
    <source>
        <strain evidence="2 4">NCIMB 15449</strain>
        <strain evidence="3 5">NCIMB 15450</strain>
    </source>
</reference>
<evidence type="ECO:0000313" key="2">
    <source>
        <dbReference type="EMBL" id="MFH5211547.1"/>
    </source>
</evidence>
<evidence type="ECO:0000256" key="1">
    <source>
        <dbReference type="SAM" id="MobiDB-lite"/>
    </source>
</evidence>
<feature type="compositionally biased region" description="Acidic residues" evidence="1">
    <location>
        <begin position="65"/>
        <end position="74"/>
    </location>
</feature>
<keyword evidence="5" id="KW-1185">Reference proteome</keyword>
<sequence length="194" mass="21282">MSTQVTERNHDDPAIHDWRTPVVNQPNEPGNQATHRGLADQFRTSGARRAVEQTYSPPPPPRDPQDEEYADYGDGDVKTSSVRLPKAIQAKLVAHRETSGMTNGEVFIVAIEATHLKLAELLFPGGRIGGGIFAARGIREKASRDEDGSQVTFRLRETDFDVIDDLKTRFGAASRAHLIAAALKGYFDDLDAGE</sequence>
<evidence type="ECO:0000313" key="3">
    <source>
        <dbReference type="EMBL" id="MFH5232995.1"/>
    </source>
</evidence>
<dbReference type="Proteomes" id="UP001609219">
    <property type="component" value="Unassembled WGS sequence"/>
</dbReference>
<feature type="compositionally biased region" description="Polar residues" evidence="1">
    <location>
        <begin position="22"/>
        <end position="34"/>
    </location>
</feature>
<evidence type="ECO:0000313" key="5">
    <source>
        <dbReference type="Proteomes" id="UP001609219"/>
    </source>
</evidence>
<organism evidence="3 5">
    <name type="scientific">Antrihabitans spumae</name>
    <dbReference type="NCBI Taxonomy" id="3373370"/>
    <lineage>
        <taxon>Bacteria</taxon>
        <taxon>Bacillati</taxon>
        <taxon>Actinomycetota</taxon>
        <taxon>Actinomycetes</taxon>
        <taxon>Mycobacteriales</taxon>
        <taxon>Nocardiaceae</taxon>
        <taxon>Antrihabitans</taxon>
    </lineage>
</organism>
<comment type="caution">
    <text evidence="3">The sequence shown here is derived from an EMBL/GenBank/DDBJ whole genome shotgun (WGS) entry which is preliminary data.</text>
</comment>
<dbReference type="RefSeq" id="WP_395118121.1">
    <property type="nucleotide sequence ID" value="NZ_JBIMSN010000190.1"/>
</dbReference>
<accession>A0ABW7KIK0</accession>
<evidence type="ECO:0008006" key="6">
    <source>
        <dbReference type="Google" id="ProtNLM"/>
    </source>
</evidence>
<evidence type="ECO:0000313" key="4">
    <source>
        <dbReference type="Proteomes" id="UP001609175"/>
    </source>
</evidence>
<name>A0ABW7KIK0_9NOCA</name>
<dbReference type="EMBL" id="JBIMSO010000127">
    <property type="protein sequence ID" value="MFH5211547.1"/>
    <property type="molecule type" value="Genomic_DNA"/>
</dbReference>
<protein>
    <recommendedName>
        <fullName evidence="6">Ribbon-helix-helix protein CopG domain-containing protein</fullName>
    </recommendedName>
</protein>